<evidence type="ECO:0000256" key="1">
    <source>
        <dbReference type="SAM" id="Phobius"/>
    </source>
</evidence>
<keyword evidence="1" id="KW-0472">Membrane</keyword>
<evidence type="ECO:0000313" key="2">
    <source>
        <dbReference type="EMBL" id="SUJ09127.1"/>
    </source>
</evidence>
<organism evidence="2 3">
    <name type="scientific">Sphingobacterium spiritivorum</name>
    <name type="common">Flavobacterium spiritivorum</name>
    <dbReference type="NCBI Taxonomy" id="258"/>
    <lineage>
        <taxon>Bacteria</taxon>
        <taxon>Pseudomonadati</taxon>
        <taxon>Bacteroidota</taxon>
        <taxon>Sphingobacteriia</taxon>
        <taxon>Sphingobacteriales</taxon>
        <taxon>Sphingobacteriaceae</taxon>
        <taxon>Sphingobacterium</taxon>
    </lineage>
</organism>
<name>A0A380BXX4_SPHSI</name>
<sequence>MSSKFKEVQSFSQWWLWISLAALFIPIYRASTSISFSESWYRMLSEIVTYVPFYIWLALVVLFVAIKLRTEINDNGIYVDFKPFLWNKTYRFEDIHTYKVVKYSIFDYGGWGMRISSAGVAYTTKGKYGLKIALKNGSQILIGTQRPEELSKIMDEFLKSKKADESR</sequence>
<dbReference type="RefSeq" id="WP_115169975.1">
    <property type="nucleotide sequence ID" value="NZ_UGYW01000002.1"/>
</dbReference>
<dbReference type="EMBL" id="UGYW01000002">
    <property type="protein sequence ID" value="SUJ09127.1"/>
    <property type="molecule type" value="Genomic_DNA"/>
</dbReference>
<gene>
    <name evidence="2" type="ORF">NCTC11388_01958</name>
</gene>
<evidence type="ECO:0000313" key="3">
    <source>
        <dbReference type="Proteomes" id="UP000254893"/>
    </source>
</evidence>
<proteinExistence type="predicted"/>
<evidence type="ECO:0008006" key="4">
    <source>
        <dbReference type="Google" id="ProtNLM"/>
    </source>
</evidence>
<dbReference type="AlphaFoldDB" id="A0A380BXX4"/>
<accession>A0A380BXX4</accession>
<dbReference type="Proteomes" id="UP000254893">
    <property type="component" value="Unassembled WGS sequence"/>
</dbReference>
<reference evidence="2 3" key="1">
    <citation type="submission" date="2018-06" db="EMBL/GenBank/DDBJ databases">
        <authorList>
            <consortium name="Pathogen Informatics"/>
            <person name="Doyle S."/>
        </authorList>
    </citation>
    <scope>NUCLEOTIDE SEQUENCE [LARGE SCALE GENOMIC DNA]</scope>
    <source>
        <strain evidence="2 3">NCTC11388</strain>
    </source>
</reference>
<keyword evidence="1" id="KW-1133">Transmembrane helix</keyword>
<protein>
    <recommendedName>
        <fullName evidence="4">Bacterial Pleckstrin homology domain-containing protein</fullName>
    </recommendedName>
</protein>
<feature type="transmembrane region" description="Helical" evidence="1">
    <location>
        <begin position="12"/>
        <end position="30"/>
    </location>
</feature>
<keyword evidence="1" id="KW-0812">Transmembrane</keyword>
<feature type="transmembrane region" description="Helical" evidence="1">
    <location>
        <begin position="50"/>
        <end position="68"/>
    </location>
</feature>